<dbReference type="Gene3D" id="3.30.250.20">
    <property type="entry name" value="L1 transposable element, C-terminal domain"/>
    <property type="match status" value="1"/>
</dbReference>
<feature type="region of interest" description="Disordered" evidence="1">
    <location>
        <begin position="1"/>
        <end position="44"/>
    </location>
</feature>
<evidence type="ECO:0000313" key="2">
    <source>
        <dbReference type="EMBL" id="KAJ1096934.1"/>
    </source>
</evidence>
<organism evidence="2 3">
    <name type="scientific">Pleurodeles waltl</name>
    <name type="common">Iberian ribbed newt</name>
    <dbReference type="NCBI Taxonomy" id="8319"/>
    <lineage>
        <taxon>Eukaryota</taxon>
        <taxon>Metazoa</taxon>
        <taxon>Chordata</taxon>
        <taxon>Craniata</taxon>
        <taxon>Vertebrata</taxon>
        <taxon>Euteleostomi</taxon>
        <taxon>Amphibia</taxon>
        <taxon>Batrachia</taxon>
        <taxon>Caudata</taxon>
        <taxon>Salamandroidea</taxon>
        <taxon>Salamandridae</taxon>
        <taxon>Pleurodelinae</taxon>
        <taxon>Pleurodeles</taxon>
    </lineage>
</organism>
<gene>
    <name evidence="2" type="ORF">NDU88_002064</name>
</gene>
<keyword evidence="3" id="KW-1185">Reference proteome</keyword>
<feature type="compositionally biased region" description="Basic residues" evidence="1">
    <location>
        <begin position="19"/>
        <end position="28"/>
    </location>
</feature>
<evidence type="ECO:0000313" key="3">
    <source>
        <dbReference type="Proteomes" id="UP001066276"/>
    </source>
</evidence>
<sequence length="104" mass="12223">MARSEREQTREPLLDRVGKARKAQRRRTQQKDDNRRRGEQLSNPAVVALPRIAAQKARQKYTTVKQKLHQAQIPYAILYPDRLRVTYKGKDQILVNLQQAQDFL</sequence>
<dbReference type="AlphaFoldDB" id="A0AAV7M2W4"/>
<name>A0AAV7M2W4_PLEWA</name>
<reference evidence="2" key="1">
    <citation type="journal article" date="2022" name="bioRxiv">
        <title>Sequencing and chromosome-scale assembly of the giantPleurodeles waltlgenome.</title>
        <authorList>
            <person name="Brown T."/>
            <person name="Elewa A."/>
            <person name="Iarovenko S."/>
            <person name="Subramanian E."/>
            <person name="Araus A.J."/>
            <person name="Petzold A."/>
            <person name="Susuki M."/>
            <person name="Suzuki K.-i.T."/>
            <person name="Hayashi T."/>
            <person name="Toyoda A."/>
            <person name="Oliveira C."/>
            <person name="Osipova E."/>
            <person name="Leigh N.D."/>
            <person name="Simon A."/>
            <person name="Yun M.H."/>
        </authorList>
    </citation>
    <scope>NUCLEOTIDE SEQUENCE</scope>
    <source>
        <strain evidence="2">20211129_DDA</strain>
        <tissue evidence="2">Liver</tissue>
    </source>
</reference>
<comment type="caution">
    <text evidence="2">The sequence shown here is derived from an EMBL/GenBank/DDBJ whole genome shotgun (WGS) entry which is preliminary data.</text>
</comment>
<proteinExistence type="predicted"/>
<dbReference type="InterPro" id="IPR042566">
    <property type="entry name" value="L1_C"/>
</dbReference>
<dbReference type="EMBL" id="JANPWB010000014">
    <property type="protein sequence ID" value="KAJ1096934.1"/>
    <property type="molecule type" value="Genomic_DNA"/>
</dbReference>
<feature type="compositionally biased region" description="Basic and acidic residues" evidence="1">
    <location>
        <begin position="1"/>
        <end position="18"/>
    </location>
</feature>
<feature type="compositionally biased region" description="Basic and acidic residues" evidence="1">
    <location>
        <begin position="29"/>
        <end position="39"/>
    </location>
</feature>
<protein>
    <submittedName>
        <fullName evidence="2">Uncharacterized protein</fullName>
    </submittedName>
</protein>
<accession>A0AAV7M2W4</accession>
<dbReference type="Proteomes" id="UP001066276">
    <property type="component" value="Chromosome 10"/>
</dbReference>
<evidence type="ECO:0000256" key="1">
    <source>
        <dbReference type="SAM" id="MobiDB-lite"/>
    </source>
</evidence>